<organism evidence="1 2">
    <name type="scientific">Streptomyces gamaensis</name>
    <dbReference type="NCBI Taxonomy" id="1763542"/>
    <lineage>
        <taxon>Bacteria</taxon>
        <taxon>Bacillati</taxon>
        <taxon>Actinomycetota</taxon>
        <taxon>Actinomycetes</taxon>
        <taxon>Kitasatosporales</taxon>
        <taxon>Streptomycetaceae</taxon>
        <taxon>Streptomyces</taxon>
    </lineage>
</organism>
<name>A0ABW0Z1U9_9ACTN</name>
<protein>
    <submittedName>
        <fullName evidence="1">Uncharacterized protein</fullName>
    </submittedName>
</protein>
<evidence type="ECO:0000313" key="2">
    <source>
        <dbReference type="Proteomes" id="UP001596083"/>
    </source>
</evidence>
<proteinExistence type="predicted"/>
<keyword evidence="2" id="KW-1185">Reference proteome</keyword>
<dbReference type="EMBL" id="JBHSPB010000004">
    <property type="protein sequence ID" value="MFC5720345.1"/>
    <property type="molecule type" value="Genomic_DNA"/>
</dbReference>
<dbReference type="Proteomes" id="UP001596083">
    <property type="component" value="Unassembled WGS sequence"/>
</dbReference>
<evidence type="ECO:0000313" key="1">
    <source>
        <dbReference type="EMBL" id="MFC5720345.1"/>
    </source>
</evidence>
<comment type="caution">
    <text evidence="1">The sequence shown here is derived from an EMBL/GenBank/DDBJ whole genome shotgun (WGS) entry which is preliminary data.</text>
</comment>
<accession>A0ABW0Z1U9</accession>
<dbReference type="RefSeq" id="WP_390315447.1">
    <property type="nucleotide sequence ID" value="NZ_JBHSPB010000004.1"/>
</dbReference>
<gene>
    <name evidence="1" type="ORF">ACFP1Z_09245</name>
</gene>
<sequence length="76" mass="8318">MSTPVVSVTLVDELPGGRKALLLEREGAFELCVARDDMSEELRDELALLLQSAADRGALVQRWGGLVEPPQQRRAS</sequence>
<reference evidence="2" key="1">
    <citation type="journal article" date="2019" name="Int. J. Syst. Evol. Microbiol.">
        <title>The Global Catalogue of Microorganisms (GCM) 10K type strain sequencing project: providing services to taxonomists for standard genome sequencing and annotation.</title>
        <authorList>
            <consortium name="The Broad Institute Genomics Platform"/>
            <consortium name="The Broad Institute Genome Sequencing Center for Infectious Disease"/>
            <person name="Wu L."/>
            <person name="Ma J."/>
        </authorList>
    </citation>
    <scope>NUCLEOTIDE SEQUENCE [LARGE SCALE GENOMIC DNA]</scope>
    <source>
        <strain evidence="2">CGMCC 4.7304</strain>
    </source>
</reference>